<proteinExistence type="predicted"/>
<gene>
    <name evidence="2" type="ORF">GRI34_00545</name>
</gene>
<dbReference type="GO" id="GO:0008168">
    <property type="term" value="F:methyltransferase activity"/>
    <property type="evidence" value="ECO:0007669"/>
    <property type="project" value="UniProtKB-KW"/>
</dbReference>
<dbReference type="CDD" id="cd02440">
    <property type="entry name" value="AdoMet_MTases"/>
    <property type="match status" value="1"/>
</dbReference>
<dbReference type="InterPro" id="IPR041698">
    <property type="entry name" value="Methyltransf_25"/>
</dbReference>
<dbReference type="Pfam" id="PF13649">
    <property type="entry name" value="Methyltransf_25"/>
    <property type="match status" value="1"/>
</dbReference>
<dbReference type="SUPFAM" id="SSF53335">
    <property type="entry name" value="S-adenosyl-L-methionine-dependent methyltransferases"/>
    <property type="match status" value="1"/>
</dbReference>
<keyword evidence="2" id="KW-0489">Methyltransferase</keyword>
<dbReference type="GO" id="GO:0032259">
    <property type="term" value="P:methylation"/>
    <property type="evidence" value="ECO:0007669"/>
    <property type="project" value="UniProtKB-KW"/>
</dbReference>
<evidence type="ECO:0000259" key="1">
    <source>
        <dbReference type="Pfam" id="PF13649"/>
    </source>
</evidence>
<feature type="domain" description="Methyltransferase" evidence="1">
    <location>
        <begin position="87"/>
        <end position="186"/>
    </location>
</feature>
<evidence type="ECO:0000313" key="3">
    <source>
        <dbReference type="Proteomes" id="UP000432727"/>
    </source>
</evidence>
<sequence>MAKRACHSKCLSFRYVKGPDLTGGNNVGALERRSLKQKAARFFGQWGVFFRGFIEHPKMVGSIIPSSRFTIEKMLGPVKWDECKLFVEYGPGVGTFCQAVLDRLPRDGALIVIDTNPLYIDYLRKHFIDSRFTAVHGSAADVEEIVKAHGHDHADYVLSGLPFSTLPAGVGPAIAEATYRVIRPGGAFLVYQFSAKARDYMAPYFQRIERGFEALNVLPCQLFWGWKEPKS</sequence>
<accession>A0A6I4TG79</accession>
<evidence type="ECO:0000313" key="2">
    <source>
        <dbReference type="EMBL" id="MXO94904.1"/>
    </source>
</evidence>
<keyword evidence="3" id="KW-1185">Reference proteome</keyword>
<protein>
    <submittedName>
        <fullName evidence="2">Methyltransferase domain-containing protein</fullName>
    </submittedName>
</protein>
<organism evidence="2 3">
    <name type="scientific">Qipengyuania aquimaris</name>
    <dbReference type="NCBI Taxonomy" id="255984"/>
    <lineage>
        <taxon>Bacteria</taxon>
        <taxon>Pseudomonadati</taxon>
        <taxon>Pseudomonadota</taxon>
        <taxon>Alphaproteobacteria</taxon>
        <taxon>Sphingomonadales</taxon>
        <taxon>Erythrobacteraceae</taxon>
        <taxon>Qipengyuania</taxon>
    </lineage>
</organism>
<name>A0A6I4TG79_9SPHN</name>
<dbReference type="OrthoDB" id="9805585at2"/>
<dbReference type="InterPro" id="IPR029063">
    <property type="entry name" value="SAM-dependent_MTases_sf"/>
</dbReference>
<reference evidence="2 3" key="1">
    <citation type="submission" date="2019-12" db="EMBL/GenBank/DDBJ databases">
        <title>Genomic-based taxomic classification of the family Erythrobacteraceae.</title>
        <authorList>
            <person name="Xu L."/>
        </authorList>
    </citation>
    <scope>NUCLEOTIDE SEQUENCE [LARGE SCALE GENOMIC DNA]</scope>
    <source>
        <strain evidence="2 3">JCM 12189</strain>
    </source>
</reference>
<dbReference type="Gene3D" id="3.40.50.150">
    <property type="entry name" value="Vaccinia Virus protein VP39"/>
    <property type="match status" value="1"/>
</dbReference>
<comment type="caution">
    <text evidence="2">The sequence shown here is derived from an EMBL/GenBank/DDBJ whole genome shotgun (WGS) entry which is preliminary data.</text>
</comment>
<dbReference type="EMBL" id="WTYI01000001">
    <property type="protein sequence ID" value="MXO94904.1"/>
    <property type="molecule type" value="Genomic_DNA"/>
</dbReference>
<keyword evidence="2" id="KW-0808">Transferase</keyword>
<dbReference type="AlphaFoldDB" id="A0A6I4TG79"/>
<dbReference type="Proteomes" id="UP000432727">
    <property type="component" value="Unassembled WGS sequence"/>
</dbReference>